<dbReference type="InterPro" id="IPR035922">
    <property type="entry name" value="3H_dom_sf"/>
</dbReference>
<dbReference type="Proteomes" id="UP000606720">
    <property type="component" value="Unassembled WGS sequence"/>
</dbReference>
<evidence type="ECO:0000313" key="4">
    <source>
        <dbReference type="EMBL" id="MBC5713861.1"/>
    </source>
</evidence>
<feature type="binding site" evidence="1">
    <location>
        <position position="141"/>
    </location>
    <ligand>
        <name>Ni(2+)</name>
        <dbReference type="ChEBI" id="CHEBI:49786"/>
    </ligand>
</feature>
<feature type="domain" description="3H" evidence="2">
    <location>
        <begin position="71"/>
        <end position="166"/>
    </location>
</feature>
<keyword evidence="1" id="KW-0479">Metal-binding</keyword>
<protein>
    <submittedName>
        <fullName evidence="4">Transcription repressor NadR</fullName>
    </submittedName>
</protein>
<proteinExistence type="predicted"/>
<dbReference type="AlphaFoldDB" id="A0A923LPF0"/>
<dbReference type="Pfam" id="PF02829">
    <property type="entry name" value="3H"/>
    <property type="match status" value="1"/>
</dbReference>
<keyword evidence="5" id="KW-1185">Reference proteome</keyword>
<dbReference type="Gene3D" id="1.10.10.10">
    <property type="entry name" value="Winged helix-like DNA-binding domain superfamily/Winged helix DNA-binding domain"/>
    <property type="match status" value="1"/>
</dbReference>
<dbReference type="SUPFAM" id="SSF46785">
    <property type="entry name" value="Winged helix' DNA-binding domain"/>
    <property type="match status" value="1"/>
</dbReference>
<keyword evidence="1" id="KW-0533">Nickel</keyword>
<sequence length="188" mass="22067">MSGEARREKMVDILRNAKKPVSGKALAEKLEVSRQVIVQDIALLRAQKQEIISTCRGYLMKKDAPCRRIFKVHHTDEQMEEELNLYVDFGARVEDEFVYHKVYDVIRVEMGLHSRRDVKEYIEKLKSGISKSLKDVTSGYHYHTVTAESEEVLDQIQEELQKRGFLAELRDYEPIDFWKEDSEKEESK</sequence>
<dbReference type="GO" id="GO:0046872">
    <property type="term" value="F:metal ion binding"/>
    <property type="evidence" value="ECO:0007669"/>
    <property type="project" value="UniProtKB-KW"/>
</dbReference>
<evidence type="ECO:0000259" key="3">
    <source>
        <dbReference type="Pfam" id="PF08279"/>
    </source>
</evidence>
<dbReference type="Gene3D" id="3.30.1340.20">
    <property type="entry name" value="3H domain"/>
    <property type="match status" value="1"/>
</dbReference>
<dbReference type="InterPro" id="IPR004173">
    <property type="entry name" value="3H_domain"/>
</dbReference>
<evidence type="ECO:0000259" key="2">
    <source>
        <dbReference type="Pfam" id="PF02829"/>
    </source>
</evidence>
<dbReference type="InterPro" id="IPR036390">
    <property type="entry name" value="WH_DNA-bd_sf"/>
</dbReference>
<feature type="domain" description="Helix-turn-helix type 11" evidence="3">
    <location>
        <begin position="6"/>
        <end position="58"/>
    </location>
</feature>
<dbReference type="EMBL" id="JACOPH010000004">
    <property type="protein sequence ID" value="MBC5713861.1"/>
    <property type="molecule type" value="Genomic_DNA"/>
</dbReference>
<comment type="caution">
    <text evidence="4">The sequence shown here is derived from an EMBL/GenBank/DDBJ whole genome shotgun (WGS) entry which is preliminary data.</text>
</comment>
<evidence type="ECO:0000256" key="1">
    <source>
        <dbReference type="PIRSR" id="PIRSR037847-1"/>
    </source>
</evidence>
<accession>A0A923LPF0</accession>
<feature type="binding site" evidence="1">
    <location>
        <position position="82"/>
    </location>
    <ligand>
        <name>Ni(2+)</name>
        <dbReference type="ChEBI" id="CHEBI:49786"/>
    </ligand>
</feature>
<dbReference type="PIRSF" id="PIRSF037847">
    <property type="entry name" value="NiaR"/>
    <property type="match status" value="1"/>
</dbReference>
<evidence type="ECO:0000313" key="5">
    <source>
        <dbReference type="Proteomes" id="UP000606720"/>
    </source>
</evidence>
<dbReference type="InterPro" id="IPR013196">
    <property type="entry name" value="HTH_11"/>
</dbReference>
<dbReference type="PANTHER" id="PTHR40068">
    <property type="entry name" value="TRANSCRIPTION REPRESSOR NIAR-RELATED"/>
    <property type="match status" value="1"/>
</dbReference>
<feature type="binding site" evidence="1">
    <location>
        <position position="143"/>
    </location>
    <ligand>
        <name>Ni(2+)</name>
        <dbReference type="ChEBI" id="CHEBI:49786"/>
    </ligand>
</feature>
<dbReference type="Pfam" id="PF08279">
    <property type="entry name" value="HTH_11"/>
    <property type="match status" value="1"/>
</dbReference>
<dbReference type="InterPro" id="IPR036388">
    <property type="entry name" value="WH-like_DNA-bd_sf"/>
</dbReference>
<gene>
    <name evidence="4" type="ORF">H8S17_06480</name>
</gene>
<feature type="binding site" evidence="1">
    <location>
        <position position="74"/>
    </location>
    <ligand>
        <name>Ni(2+)</name>
        <dbReference type="ChEBI" id="CHEBI:49786"/>
    </ligand>
</feature>
<dbReference type="PANTHER" id="PTHR40068:SF1">
    <property type="entry name" value="TRANSCRIPTION REPRESSOR NIAR-RELATED"/>
    <property type="match status" value="1"/>
</dbReference>
<dbReference type="SUPFAM" id="SSF75500">
    <property type="entry name" value="Putative transcriptional regulator TM1602, C-terminal domain"/>
    <property type="match status" value="1"/>
</dbReference>
<organism evidence="4 5">
    <name type="scientific">Roseburia zhanii</name>
    <dbReference type="NCBI Taxonomy" id="2763064"/>
    <lineage>
        <taxon>Bacteria</taxon>
        <taxon>Bacillati</taxon>
        <taxon>Bacillota</taxon>
        <taxon>Clostridia</taxon>
        <taxon>Lachnospirales</taxon>
        <taxon>Lachnospiraceae</taxon>
        <taxon>Roseburia</taxon>
    </lineage>
</organism>
<dbReference type="InterPro" id="IPR026043">
    <property type="entry name" value="NadR"/>
</dbReference>
<name>A0A923LPF0_9FIRM</name>
<reference evidence="4" key="1">
    <citation type="submission" date="2020-08" db="EMBL/GenBank/DDBJ databases">
        <title>Genome public.</title>
        <authorList>
            <person name="Liu C."/>
            <person name="Sun Q."/>
        </authorList>
    </citation>
    <scope>NUCLEOTIDE SEQUENCE</scope>
    <source>
        <strain evidence="4">BX1005</strain>
    </source>
</reference>
<dbReference type="RefSeq" id="WP_178050562.1">
    <property type="nucleotide sequence ID" value="NZ_JACOPH010000004.1"/>
</dbReference>